<name>A0A1F8H7A5_9BACT</name>
<dbReference type="InterPro" id="IPR003789">
    <property type="entry name" value="Asn/Gln_tRNA_amidoTrase-B-like"/>
</dbReference>
<protein>
    <recommendedName>
        <fullName evidence="3">Glutamyl-tRNA amidotransferase</fullName>
    </recommendedName>
</protein>
<dbReference type="Gene3D" id="1.10.10.410">
    <property type="match status" value="1"/>
</dbReference>
<dbReference type="PANTHER" id="PTHR28055">
    <property type="entry name" value="ALTERED INHERITANCE OF MITOCHONDRIA PROTEIN 41, MITOCHONDRIAL"/>
    <property type="match status" value="1"/>
</dbReference>
<gene>
    <name evidence="1" type="ORF">A3I32_02620</name>
</gene>
<evidence type="ECO:0008006" key="3">
    <source>
        <dbReference type="Google" id="ProtNLM"/>
    </source>
</evidence>
<evidence type="ECO:0000313" key="1">
    <source>
        <dbReference type="EMBL" id="OGN32908.1"/>
    </source>
</evidence>
<accession>A0A1F8H7A5</accession>
<proteinExistence type="predicted"/>
<dbReference type="PANTHER" id="PTHR28055:SF1">
    <property type="entry name" value="ALTERED INHERITANCE OF MITOCHONDRIA PROTEIN 41, MITOCHONDRIAL"/>
    <property type="match status" value="1"/>
</dbReference>
<comment type="caution">
    <text evidence="1">The sequence shown here is derived from an EMBL/GenBank/DDBJ whole genome shotgun (WGS) entry which is preliminary data.</text>
</comment>
<dbReference type="InterPro" id="IPR023168">
    <property type="entry name" value="GatB_Yqey_C_2"/>
</dbReference>
<dbReference type="Pfam" id="PF09424">
    <property type="entry name" value="YqeY"/>
    <property type="match status" value="1"/>
</dbReference>
<dbReference type="Gene3D" id="1.10.1510.10">
    <property type="entry name" value="Uncharacterised protein YqeY/AIM41 PF09424, N-terminal domain"/>
    <property type="match status" value="1"/>
</dbReference>
<dbReference type="InterPro" id="IPR019004">
    <property type="entry name" value="YqeY/Aim41"/>
</dbReference>
<organism evidence="1 2">
    <name type="scientific">Candidatus Yanofskybacteria bacterium RIFCSPLOWO2_02_FULL_45_10</name>
    <dbReference type="NCBI Taxonomy" id="1802706"/>
    <lineage>
        <taxon>Bacteria</taxon>
        <taxon>Candidatus Yanofskyibacteriota</taxon>
    </lineage>
</organism>
<evidence type="ECO:0000313" key="2">
    <source>
        <dbReference type="Proteomes" id="UP000177494"/>
    </source>
</evidence>
<dbReference type="SUPFAM" id="SSF89095">
    <property type="entry name" value="GatB/YqeY motif"/>
    <property type="match status" value="1"/>
</dbReference>
<reference evidence="1 2" key="1">
    <citation type="journal article" date="2016" name="Nat. Commun.">
        <title>Thousands of microbial genomes shed light on interconnected biogeochemical processes in an aquifer system.</title>
        <authorList>
            <person name="Anantharaman K."/>
            <person name="Brown C.T."/>
            <person name="Hug L.A."/>
            <person name="Sharon I."/>
            <person name="Castelle C.J."/>
            <person name="Probst A.J."/>
            <person name="Thomas B.C."/>
            <person name="Singh A."/>
            <person name="Wilkins M.J."/>
            <person name="Karaoz U."/>
            <person name="Brodie E.L."/>
            <person name="Williams K.H."/>
            <person name="Hubbard S.S."/>
            <person name="Banfield J.F."/>
        </authorList>
    </citation>
    <scope>NUCLEOTIDE SEQUENCE [LARGE SCALE GENOMIC DNA]</scope>
</reference>
<dbReference type="GO" id="GO:0016884">
    <property type="term" value="F:carbon-nitrogen ligase activity, with glutamine as amido-N-donor"/>
    <property type="evidence" value="ECO:0007669"/>
    <property type="project" value="InterPro"/>
</dbReference>
<dbReference type="AlphaFoldDB" id="A0A1F8H7A5"/>
<dbReference type="STRING" id="1802706.A3I32_02620"/>
<dbReference type="Proteomes" id="UP000177494">
    <property type="component" value="Unassembled WGS sequence"/>
</dbReference>
<dbReference type="EMBL" id="MGKU01000005">
    <property type="protein sequence ID" value="OGN32908.1"/>
    <property type="molecule type" value="Genomic_DNA"/>
</dbReference>
<sequence length="161" mass="17263">MLKDQLKQEQIAALKSGDQVKRSVLAMLLTAVKNKELAKRSQLSNTLSAVEVEAQSQLSDVEVLQVIGTEVKRRRDSIAQFVAASRTDLAEQEQAELNILQAYLPAQLDETAVRAVVAEVIKELGATEASALGAVMKAVLAKLQGQADGALISKLAKELLA</sequence>
<dbReference type="InterPro" id="IPR042184">
    <property type="entry name" value="YqeY/Aim41_N"/>
</dbReference>